<evidence type="ECO:0000256" key="6">
    <source>
        <dbReference type="RuleBase" id="RU000461"/>
    </source>
</evidence>
<evidence type="ECO:0000313" key="8">
    <source>
        <dbReference type="Proteomes" id="UP001390339"/>
    </source>
</evidence>
<keyword evidence="8" id="KW-1185">Reference proteome</keyword>
<evidence type="ECO:0000256" key="4">
    <source>
        <dbReference type="ARBA" id="ARBA00022723"/>
    </source>
</evidence>
<dbReference type="InterPro" id="IPR001128">
    <property type="entry name" value="Cyt_P450"/>
</dbReference>
<dbReference type="CDD" id="cd11058">
    <property type="entry name" value="CYP60B-like"/>
    <property type="match status" value="1"/>
</dbReference>
<keyword evidence="4 6" id="KW-0479">Metal-binding</keyword>
<sequence length="525" mass="58935">MALPMLLLLEVAAILGVGRVVYQIIYNIFLSPLRRFPGPLLYTATSIPYDIACARGDAVTVLARLHDKYGPIVRVRPTELSYIDGHVWKDVYGFRSGKEEWFKGDVIHYLNGVPGIISAPKDAHRRYRRSLAHAFSSQGLQEQAPRIQTHVDRLVEALGQHSQAGPVDMVPWLTWVTNDIISDLAFGESFGGLENQKENAWSALTTKILRPAVVIGIATRWHMTLLAPLLYPRDLFKGLMSTGEDLRERLRKRLSVRESRGDFFDRMLKHGLIVEDKASFKETKDGQEGVTFEELESNAQDMVFAGSETTATLLTSAIHFLVRNPAVLAKVTRIVRATYRRDEDMTIASTAPAALPYLDAVLQESIRIHDPVPIFAPRVAPRGGDTVDGVFIPEGTRVFCAKYVAHRSALNFARPLDFVPERWLAPGQGGRPAEFADDNRHGVFQPFSFGPRNCIGMNLAKAEMHLILAKLLWHFDFGRPKGAKDGEWDSWSTEQKVMFLWIKPPMEVSIQKRQDLEVKNVASQA</sequence>
<dbReference type="Pfam" id="PF00067">
    <property type="entry name" value="p450"/>
    <property type="match status" value="1"/>
</dbReference>
<organism evidence="7 8">
    <name type="scientific">Apiospora arundinis</name>
    <dbReference type="NCBI Taxonomy" id="335852"/>
    <lineage>
        <taxon>Eukaryota</taxon>
        <taxon>Fungi</taxon>
        <taxon>Dikarya</taxon>
        <taxon>Ascomycota</taxon>
        <taxon>Pezizomycotina</taxon>
        <taxon>Sordariomycetes</taxon>
        <taxon>Xylariomycetidae</taxon>
        <taxon>Amphisphaeriales</taxon>
        <taxon>Apiosporaceae</taxon>
        <taxon>Apiospora</taxon>
    </lineage>
</organism>
<dbReference type="PRINTS" id="PR00463">
    <property type="entry name" value="EP450I"/>
</dbReference>
<proteinExistence type="inferred from homology"/>
<dbReference type="InterPro" id="IPR002401">
    <property type="entry name" value="Cyt_P450_E_grp-I"/>
</dbReference>
<name>A0ABR2IE92_9PEZI</name>
<accession>A0ABR2IE92</accession>
<dbReference type="SUPFAM" id="SSF48264">
    <property type="entry name" value="Cytochrome P450"/>
    <property type="match status" value="1"/>
</dbReference>
<keyword evidence="5 6" id="KW-0408">Iron</keyword>
<keyword evidence="3 6" id="KW-0349">Heme</keyword>
<dbReference type="InterPro" id="IPR036396">
    <property type="entry name" value="Cyt_P450_sf"/>
</dbReference>
<dbReference type="Proteomes" id="UP001390339">
    <property type="component" value="Unassembled WGS sequence"/>
</dbReference>
<protein>
    <submittedName>
        <fullName evidence="7">Toxin biosynthesis cytochrome P450 monooxygenase</fullName>
    </submittedName>
</protein>
<dbReference type="InterPro" id="IPR050121">
    <property type="entry name" value="Cytochrome_P450_monoxygenase"/>
</dbReference>
<evidence type="ECO:0000256" key="1">
    <source>
        <dbReference type="ARBA" id="ARBA00001971"/>
    </source>
</evidence>
<dbReference type="PANTHER" id="PTHR24305:SF210">
    <property type="entry name" value="CYTOCHROME P450 MONOOXYGENASE ASQL-RELATED"/>
    <property type="match status" value="1"/>
</dbReference>
<comment type="caution">
    <text evidence="7">The sequence shown here is derived from an EMBL/GenBank/DDBJ whole genome shotgun (WGS) entry which is preliminary data.</text>
</comment>
<dbReference type="EMBL" id="JAPCWZ010000005">
    <property type="protein sequence ID" value="KAK8861922.1"/>
    <property type="molecule type" value="Genomic_DNA"/>
</dbReference>
<reference evidence="7 8" key="1">
    <citation type="journal article" date="2024" name="IMA Fungus">
        <title>Apiospora arundinis, a panoply of carbohydrate-active enzymes and secondary metabolites.</title>
        <authorList>
            <person name="Sorensen T."/>
            <person name="Petersen C."/>
            <person name="Muurmann A.T."/>
            <person name="Christiansen J.V."/>
            <person name="Brundto M.L."/>
            <person name="Overgaard C.K."/>
            <person name="Boysen A.T."/>
            <person name="Wollenberg R.D."/>
            <person name="Larsen T.O."/>
            <person name="Sorensen J.L."/>
            <person name="Nielsen K.L."/>
            <person name="Sondergaard T.E."/>
        </authorList>
    </citation>
    <scope>NUCLEOTIDE SEQUENCE [LARGE SCALE GENOMIC DNA]</scope>
    <source>
        <strain evidence="7 8">AAU 773</strain>
    </source>
</reference>
<evidence type="ECO:0000256" key="2">
    <source>
        <dbReference type="ARBA" id="ARBA00010617"/>
    </source>
</evidence>
<dbReference type="InterPro" id="IPR017972">
    <property type="entry name" value="Cyt_P450_CS"/>
</dbReference>
<keyword evidence="6 7" id="KW-0503">Monooxygenase</keyword>
<keyword evidence="6" id="KW-0560">Oxidoreductase</keyword>
<dbReference type="GO" id="GO:0004497">
    <property type="term" value="F:monooxygenase activity"/>
    <property type="evidence" value="ECO:0007669"/>
    <property type="project" value="UniProtKB-KW"/>
</dbReference>
<evidence type="ECO:0000313" key="7">
    <source>
        <dbReference type="EMBL" id="KAK8861922.1"/>
    </source>
</evidence>
<dbReference type="PANTHER" id="PTHR24305">
    <property type="entry name" value="CYTOCHROME P450"/>
    <property type="match status" value="1"/>
</dbReference>
<evidence type="ECO:0000256" key="3">
    <source>
        <dbReference type="ARBA" id="ARBA00022617"/>
    </source>
</evidence>
<dbReference type="PRINTS" id="PR00385">
    <property type="entry name" value="P450"/>
</dbReference>
<evidence type="ECO:0000256" key="5">
    <source>
        <dbReference type="ARBA" id="ARBA00023004"/>
    </source>
</evidence>
<dbReference type="PROSITE" id="PS00086">
    <property type="entry name" value="CYTOCHROME_P450"/>
    <property type="match status" value="1"/>
</dbReference>
<comment type="similarity">
    <text evidence="2 6">Belongs to the cytochrome P450 family.</text>
</comment>
<comment type="cofactor">
    <cofactor evidence="1">
        <name>heme</name>
        <dbReference type="ChEBI" id="CHEBI:30413"/>
    </cofactor>
</comment>
<dbReference type="Gene3D" id="1.10.630.10">
    <property type="entry name" value="Cytochrome P450"/>
    <property type="match status" value="1"/>
</dbReference>
<gene>
    <name evidence="7" type="ORF">PGQ11_008157</name>
</gene>